<feature type="transmembrane region" description="Helical" evidence="6">
    <location>
        <begin position="135"/>
        <end position="154"/>
    </location>
</feature>
<gene>
    <name evidence="7" type="ORF">GCK32_004746</name>
</gene>
<dbReference type="GO" id="GO:0016020">
    <property type="term" value="C:membrane"/>
    <property type="evidence" value="ECO:0007669"/>
    <property type="project" value="UniProtKB-SubCell"/>
</dbReference>
<evidence type="ECO:0008006" key="9">
    <source>
        <dbReference type="Google" id="ProtNLM"/>
    </source>
</evidence>
<keyword evidence="2 6" id="KW-0812">Transmembrane</keyword>
<dbReference type="InterPro" id="IPR019408">
    <property type="entry name" value="7TM_GPCR_serpentine_rcpt_Srab"/>
</dbReference>
<accession>A0AAN8FI36</accession>
<feature type="transmembrane region" description="Helical" evidence="6">
    <location>
        <begin position="47"/>
        <end position="71"/>
    </location>
</feature>
<proteinExistence type="inferred from homology"/>
<comment type="subcellular location">
    <subcellularLocation>
        <location evidence="1">Membrane</location>
        <topology evidence="1">Multi-pass membrane protein</topology>
    </subcellularLocation>
</comment>
<protein>
    <recommendedName>
        <fullName evidence="9">G protein-coupled receptor</fullName>
    </recommendedName>
</protein>
<dbReference type="GO" id="GO:0004984">
    <property type="term" value="F:olfactory receptor activity"/>
    <property type="evidence" value="ECO:0007669"/>
    <property type="project" value="TreeGrafter"/>
</dbReference>
<keyword evidence="8" id="KW-1185">Reference proteome</keyword>
<dbReference type="InterPro" id="IPR051080">
    <property type="entry name" value="Nematode_rcpt-like_serp_alpha"/>
</dbReference>
<comment type="caution">
    <text evidence="7">The sequence shown here is derived from an EMBL/GenBank/DDBJ whole genome shotgun (WGS) entry which is preliminary data.</text>
</comment>
<evidence type="ECO:0000256" key="3">
    <source>
        <dbReference type="ARBA" id="ARBA00022989"/>
    </source>
</evidence>
<feature type="transmembrane region" description="Helical" evidence="6">
    <location>
        <begin position="83"/>
        <end position="103"/>
    </location>
</feature>
<evidence type="ECO:0000313" key="8">
    <source>
        <dbReference type="Proteomes" id="UP001331761"/>
    </source>
</evidence>
<evidence type="ECO:0000256" key="6">
    <source>
        <dbReference type="SAM" id="Phobius"/>
    </source>
</evidence>
<sequence length="242" mass="26869">MASLAVFILHSIIIAVMQTLQLSRYLIITNPCELMLESVTCFVMRYPAIVCTFLLTLLQSCIVIERAIALWMCGKYNSCEAKIGISFVAVSVVISVAVSGWSIGEEDFSQRYAYCSSSTSSVVSRQITLRITESVIAAVTIASIVILFILNNYAERRRRFDLQSSYQLRENASVIRLILPLSTFQTVVSGTVAMSGVLVNTFREKFSVVTYRTLFASVNKCGVNNVENSFCKSSEGQFIHSK</sequence>
<evidence type="ECO:0000256" key="4">
    <source>
        <dbReference type="ARBA" id="ARBA00023136"/>
    </source>
</evidence>
<name>A0AAN8FI36_TRICO</name>
<dbReference type="AlphaFoldDB" id="A0AAN8FI36"/>
<dbReference type="PANTHER" id="PTHR31357:SF5">
    <property type="entry name" value="SERPENTINE RECEPTOR CLASS ALPHA-1-RELATED"/>
    <property type="match status" value="1"/>
</dbReference>
<keyword evidence="4 6" id="KW-0472">Membrane</keyword>
<organism evidence="7 8">
    <name type="scientific">Trichostrongylus colubriformis</name>
    <name type="common">Black scour worm</name>
    <dbReference type="NCBI Taxonomy" id="6319"/>
    <lineage>
        <taxon>Eukaryota</taxon>
        <taxon>Metazoa</taxon>
        <taxon>Ecdysozoa</taxon>
        <taxon>Nematoda</taxon>
        <taxon>Chromadorea</taxon>
        <taxon>Rhabditida</taxon>
        <taxon>Rhabditina</taxon>
        <taxon>Rhabditomorpha</taxon>
        <taxon>Strongyloidea</taxon>
        <taxon>Trichostrongylidae</taxon>
        <taxon>Trichostrongylus</taxon>
    </lineage>
</organism>
<comment type="similarity">
    <text evidence="5">Belongs to the nematode receptor-like protein sra family.</text>
</comment>
<evidence type="ECO:0000256" key="2">
    <source>
        <dbReference type="ARBA" id="ARBA00022692"/>
    </source>
</evidence>
<evidence type="ECO:0000256" key="5">
    <source>
        <dbReference type="ARBA" id="ARBA00037994"/>
    </source>
</evidence>
<evidence type="ECO:0000256" key="1">
    <source>
        <dbReference type="ARBA" id="ARBA00004141"/>
    </source>
</evidence>
<evidence type="ECO:0000313" key="7">
    <source>
        <dbReference type="EMBL" id="KAK5977480.1"/>
    </source>
</evidence>
<dbReference type="Pfam" id="PF10292">
    <property type="entry name" value="7TM_GPCR_Srab"/>
    <property type="match status" value="1"/>
</dbReference>
<reference evidence="7 8" key="1">
    <citation type="submission" date="2019-10" db="EMBL/GenBank/DDBJ databases">
        <title>Assembly and Annotation for the nematode Trichostrongylus colubriformis.</title>
        <authorList>
            <person name="Martin J."/>
        </authorList>
    </citation>
    <scope>NUCLEOTIDE SEQUENCE [LARGE SCALE GENOMIC DNA]</scope>
    <source>
        <strain evidence="7">G859</strain>
        <tissue evidence="7">Whole worm</tissue>
    </source>
</reference>
<dbReference type="PANTHER" id="PTHR31357">
    <property type="entry name" value="SERPENTINE RECEPTOR CLASS ALPHA-10"/>
    <property type="match status" value="1"/>
</dbReference>
<dbReference type="EMBL" id="WIXE01010558">
    <property type="protein sequence ID" value="KAK5977480.1"/>
    <property type="molecule type" value="Genomic_DNA"/>
</dbReference>
<dbReference type="Proteomes" id="UP001331761">
    <property type="component" value="Unassembled WGS sequence"/>
</dbReference>
<keyword evidence="3 6" id="KW-1133">Transmembrane helix</keyword>